<protein>
    <submittedName>
        <fullName evidence="2">Uncharacterized protein</fullName>
    </submittedName>
</protein>
<sequence>MSLRSATRLPLTPRTCLSPTLTTHIRPLQNPHRTAASDSKAGKKEASLLSDPRYTLIREILYSRT</sequence>
<keyword evidence="3" id="KW-1185">Reference proteome</keyword>
<gene>
    <name evidence="2" type="ORF">HK097_005002</name>
</gene>
<evidence type="ECO:0000256" key="1">
    <source>
        <dbReference type="SAM" id="MobiDB-lite"/>
    </source>
</evidence>
<dbReference type="AlphaFoldDB" id="A0AAD5SFM2"/>
<feature type="region of interest" description="Disordered" evidence="1">
    <location>
        <begin position="24"/>
        <end position="48"/>
    </location>
</feature>
<name>A0AAD5SFM2_9FUNG</name>
<feature type="non-terminal residue" evidence="2">
    <location>
        <position position="65"/>
    </location>
</feature>
<proteinExistence type="predicted"/>
<reference evidence="2" key="1">
    <citation type="submission" date="2020-05" db="EMBL/GenBank/DDBJ databases">
        <title>Phylogenomic resolution of chytrid fungi.</title>
        <authorList>
            <person name="Stajich J.E."/>
            <person name="Amses K."/>
            <person name="Simmons R."/>
            <person name="Seto K."/>
            <person name="Myers J."/>
            <person name="Bonds A."/>
            <person name="Quandt C.A."/>
            <person name="Barry K."/>
            <person name="Liu P."/>
            <person name="Grigoriev I."/>
            <person name="Longcore J.E."/>
            <person name="James T.Y."/>
        </authorList>
    </citation>
    <scope>NUCLEOTIDE SEQUENCE</scope>
    <source>
        <strain evidence="2">JEL0318</strain>
    </source>
</reference>
<comment type="caution">
    <text evidence="2">The sequence shown here is derived from an EMBL/GenBank/DDBJ whole genome shotgun (WGS) entry which is preliminary data.</text>
</comment>
<organism evidence="2 3">
    <name type="scientific">Rhizophlyctis rosea</name>
    <dbReference type="NCBI Taxonomy" id="64517"/>
    <lineage>
        <taxon>Eukaryota</taxon>
        <taxon>Fungi</taxon>
        <taxon>Fungi incertae sedis</taxon>
        <taxon>Chytridiomycota</taxon>
        <taxon>Chytridiomycota incertae sedis</taxon>
        <taxon>Chytridiomycetes</taxon>
        <taxon>Rhizophlyctidales</taxon>
        <taxon>Rhizophlyctidaceae</taxon>
        <taxon>Rhizophlyctis</taxon>
    </lineage>
</organism>
<dbReference type="Proteomes" id="UP001212841">
    <property type="component" value="Unassembled WGS sequence"/>
</dbReference>
<evidence type="ECO:0000313" key="3">
    <source>
        <dbReference type="Proteomes" id="UP001212841"/>
    </source>
</evidence>
<evidence type="ECO:0000313" key="2">
    <source>
        <dbReference type="EMBL" id="KAJ3053113.1"/>
    </source>
</evidence>
<dbReference type="EMBL" id="JADGJD010000236">
    <property type="protein sequence ID" value="KAJ3053113.1"/>
    <property type="molecule type" value="Genomic_DNA"/>
</dbReference>
<accession>A0AAD5SFM2</accession>